<comment type="caution">
    <text evidence="2">The sequence shown here is derived from an EMBL/GenBank/DDBJ whole genome shotgun (WGS) entry which is preliminary data.</text>
</comment>
<evidence type="ECO:0000313" key="2">
    <source>
        <dbReference type="EMBL" id="KAJ5330599.1"/>
    </source>
</evidence>
<protein>
    <submittedName>
        <fullName evidence="2">Uncharacterized protein</fullName>
    </submittedName>
</protein>
<proteinExistence type="predicted"/>
<reference evidence="2" key="1">
    <citation type="submission" date="2022-12" db="EMBL/GenBank/DDBJ databases">
        <authorList>
            <person name="Petersen C."/>
        </authorList>
    </citation>
    <scope>NUCLEOTIDE SEQUENCE</scope>
    <source>
        <strain evidence="2">IBT 21472</strain>
    </source>
</reference>
<feature type="signal peptide" evidence="1">
    <location>
        <begin position="1"/>
        <end position="19"/>
    </location>
</feature>
<dbReference type="EMBL" id="JAPZBO010000001">
    <property type="protein sequence ID" value="KAJ5330599.1"/>
    <property type="molecule type" value="Genomic_DNA"/>
</dbReference>
<gene>
    <name evidence="2" type="ORF">N7476_000382</name>
</gene>
<dbReference type="AlphaFoldDB" id="A0A9W9QBD9"/>
<sequence length="86" mass="9277">MKITKNLMLLAVCAVTASAVAVPDNDIADECRSLGGAMSIQAHELPEGVSASDVRKCVEHPLGRERYLEDASLAPFNEEQKKLHSV</sequence>
<dbReference type="Proteomes" id="UP001147746">
    <property type="component" value="Unassembled WGS sequence"/>
</dbReference>
<evidence type="ECO:0000313" key="3">
    <source>
        <dbReference type="Proteomes" id="UP001147746"/>
    </source>
</evidence>
<keyword evidence="3" id="KW-1185">Reference proteome</keyword>
<feature type="chain" id="PRO_5040992882" evidence="1">
    <location>
        <begin position="20"/>
        <end position="86"/>
    </location>
</feature>
<keyword evidence="1" id="KW-0732">Signal</keyword>
<reference evidence="2" key="2">
    <citation type="journal article" date="2023" name="IMA Fungus">
        <title>Comparative genomic study of the Penicillium genus elucidates a diverse pangenome and 15 lateral gene transfer events.</title>
        <authorList>
            <person name="Petersen C."/>
            <person name="Sorensen T."/>
            <person name="Nielsen M.R."/>
            <person name="Sondergaard T.E."/>
            <person name="Sorensen J.L."/>
            <person name="Fitzpatrick D.A."/>
            <person name="Frisvad J.C."/>
            <person name="Nielsen K.L."/>
        </authorList>
    </citation>
    <scope>NUCLEOTIDE SEQUENCE</scope>
    <source>
        <strain evidence="2">IBT 21472</strain>
    </source>
</reference>
<accession>A0A9W9QBD9</accession>
<evidence type="ECO:0000256" key="1">
    <source>
        <dbReference type="SAM" id="SignalP"/>
    </source>
</evidence>
<organism evidence="2 3">
    <name type="scientific">Penicillium atrosanguineum</name>
    <dbReference type="NCBI Taxonomy" id="1132637"/>
    <lineage>
        <taxon>Eukaryota</taxon>
        <taxon>Fungi</taxon>
        <taxon>Dikarya</taxon>
        <taxon>Ascomycota</taxon>
        <taxon>Pezizomycotina</taxon>
        <taxon>Eurotiomycetes</taxon>
        <taxon>Eurotiomycetidae</taxon>
        <taxon>Eurotiales</taxon>
        <taxon>Aspergillaceae</taxon>
        <taxon>Penicillium</taxon>
    </lineage>
</organism>
<name>A0A9W9QBD9_9EURO</name>